<feature type="compositionally biased region" description="Acidic residues" evidence="1">
    <location>
        <begin position="280"/>
        <end position="314"/>
    </location>
</feature>
<protein>
    <submittedName>
        <fullName evidence="3">Unnamed protein product</fullName>
    </submittedName>
</protein>
<feature type="transmembrane region" description="Helical" evidence="2">
    <location>
        <begin position="118"/>
        <end position="142"/>
    </location>
</feature>
<dbReference type="GO" id="GO:1990573">
    <property type="term" value="P:potassium ion import across plasma membrane"/>
    <property type="evidence" value="ECO:0007669"/>
    <property type="project" value="TreeGrafter"/>
</dbReference>
<proteinExistence type="predicted"/>
<dbReference type="AlphaFoldDB" id="A0A9W6Z806"/>
<feature type="compositionally biased region" description="Gly residues" evidence="1">
    <location>
        <begin position="464"/>
        <end position="473"/>
    </location>
</feature>
<feature type="region of interest" description="Disordered" evidence="1">
    <location>
        <begin position="539"/>
        <end position="562"/>
    </location>
</feature>
<feature type="compositionally biased region" description="Basic and acidic residues" evidence="1">
    <location>
        <begin position="352"/>
        <end position="366"/>
    </location>
</feature>
<organism evidence="3 4">
    <name type="scientific">Ambrosiozyma monospora</name>
    <name type="common">Yeast</name>
    <name type="synonym">Endomycopsis monosporus</name>
    <dbReference type="NCBI Taxonomy" id="43982"/>
    <lineage>
        <taxon>Eukaryota</taxon>
        <taxon>Fungi</taxon>
        <taxon>Dikarya</taxon>
        <taxon>Ascomycota</taxon>
        <taxon>Saccharomycotina</taxon>
        <taxon>Pichiomycetes</taxon>
        <taxon>Pichiales</taxon>
        <taxon>Pichiaceae</taxon>
        <taxon>Ambrosiozyma</taxon>
    </lineage>
</organism>
<feature type="compositionally biased region" description="Acidic residues" evidence="1">
    <location>
        <begin position="607"/>
        <end position="624"/>
    </location>
</feature>
<reference evidence="3" key="1">
    <citation type="submission" date="2023-04" db="EMBL/GenBank/DDBJ databases">
        <title>Ambrosiozyma monospora NBRC 1965.</title>
        <authorList>
            <person name="Ichikawa N."/>
            <person name="Sato H."/>
            <person name="Tonouchi N."/>
        </authorList>
    </citation>
    <scope>NUCLEOTIDE SEQUENCE</scope>
    <source>
        <strain evidence="3">NBRC 1965</strain>
    </source>
</reference>
<evidence type="ECO:0000313" key="3">
    <source>
        <dbReference type="EMBL" id="GMG55882.1"/>
    </source>
</evidence>
<feature type="region of interest" description="Disordered" evidence="1">
    <location>
        <begin position="577"/>
        <end position="644"/>
    </location>
</feature>
<sequence length="676" mass="75889">MAVKDTLTKLVPKRKNRPQLGRRTSTFIQVKESIGYRLRKIIYRIEDILGPIVNRLIPNFIVAHYVYIVTLVLLGSILMYPVKNIKYIDALFFAAGACTQAGLNTINVNQLDLYQQIVIYIICMFTTPIFINSTVTMARLFWFEKSFDHIKETSKQNFKMRRSQTLAAFRTMTISNTRTNSMMPNRTATLGYNRNQNGNGGADNNGNVHFDTHNASEDLSSRLHKYQAAYSSEIGKDSKLDDVLEGVEQTTIQASSSSHTSPGSKATGNGGFTEGGHHDDEDDVELDELDANDDEDDEEDEDDDNNDDYDDNEDNNVNGEGNEDNFDAQRYNAVVHYSEPSDEGDDDDEDESRPIKADQKDIKFADLPKPSQTQAALRKRRGRRTKDINPRDLYMSISMMQHNQQQQEQQQRQQQRQQLRQQLRKQRNQQRQRIEMENLTNNAGDVPDDTTEGQAKSQSESGSGMLGVGGLGVGKVRLPGHHHKHRKHRKRKKREQEKLKLQKEIQNEIIEQGLNEAGVHLNGSRIQVDGVEGSFHNTVDGNGGGNGNGNETGGGNGSFTILGLPRRKTPAVLHTVKDFQGDDEENDSAVSAEFDSEPEDHWASSTSDDETATESDDDYDDAVESVEYGNNGRGYLYSRRGQHPRRLSANMKGINSDPGNGMMSAEDIPLMGTFMI</sequence>
<dbReference type="OrthoDB" id="9999863at2759"/>
<evidence type="ECO:0000256" key="2">
    <source>
        <dbReference type="SAM" id="Phobius"/>
    </source>
</evidence>
<evidence type="ECO:0000256" key="1">
    <source>
        <dbReference type="SAM" id="MobiDB-lite"/>
    </source>
</evidence>
<dbReference type="GO" id="GO:0005886">
    <property type="term" value="C:plasma membrane"/>
    <property type="evidence" value="ECO:0007669"/>
    <property type="project" value="TreeGrafter"/>
</dbReference>
<accession>A0A9W6Z806</accession>
<feature type="compositionally biased region" description="Acidic residues" evidence="1">
    <location>
        <begin position="340"/>
        <end position="351"/>
    </location>
</feature>
<gene>
    <name evidence="3" type="ORF">Amon01_000795100</name>
</gene>
<evidence type="ECO:0000313" key="4">
    <source>
        <dbReference type="Proteomes" id="UP001165063"/>
    </source>
</evidence>
<dbReference type="GO" id="GO:0140107">
    <property type="term" value="F:high-affinity potassium ion transmembrane transporter activity"/>
    <property type="evidence" value="ECO:0007669"/>
    <property type="project" value="TreeGrafter"/>
</dbReference>
<feature type="compositionally biased region" description="Polar residues" evidence="1">
    <location>
        <begin position="250"/>
        <end position="267"/>
    </location>
</feature>
<keyword evidence="4" id="KW-1185">Reference proteome</keyword>
<dbReference type="PANTHER" id="PTHR31064:SF30">
    <property type="entry name" value="HIGH-AFFINITY POTASSIUM TRANSPORT PROTEIN-RELATED"/>
    <property type="match status" value="1"/>
</dbReference>
<dbReference type="PANTHER" id="PTHR31064">
    <property type="entry name" value="POTASSIUM TRANSPORT PROTEIN DDB_G0292412-RELATED"/>
    <property type="match status" value="1"/>
</dbReference>
<name>A0A9W6Z806_AMBMO</name>
<dbReference type="Proteomes" id="UP001165063">
    <property type="component" value="Unassembled WGS sequence"/>
</dbReference>
<feature type="transmembrane region" description="Helical" evidence="2">
    <location>
        <begin position="87"/>
        <end position="106"/>
    </location>
</feature>
<keyword evidence="2" id="KW-0472">Membrane</keyword>
<feature type="region of interest" description="Disordered" evidence="1">
    <location>
        <begin position="250"/>
        <end position="389"/>
    </location>
</feature>
<dbReference type="GO" id="GO:0030007">
    <property type="term" value="P:intracellular potassium ion homeostasis"/>
    <property type="evidence" value="ECO:0007669"/>
    <property type="project" value="TreeGrafter"/>
</dbReference>
<feature type="compositionally biased region" description="Basic residues" evidence="1">
    <location>
        <begin position="478"/>
        <end position="493"/>
    </location>
</feature>
<feature type="transmembrane region" description="Helical" evidence="2">
    <location>
        <begin position="60"/>
        <end position="80"/>
    </location>
</feature>
<dbReference type="EMBL" id="BSXU01006442">
    <property type="protein sequence ID" value="GMG55882.1"/>
    <property type="molecule type" value="Genomic_DNA"/>
</dbReference>
<feature type="compositionally biased region" description="Gly residues" evidence="1">
    <location>
        <begin position="541"/>
        <end position="557"/>
    </location>
</feature>
<comment type="caution">
    <text evidence="3">The sequence shown here is derived from an EMBL/GenBank/DDBJ whole genome shotgun (WGS) entry which is preliminary data.</text>
</comment>
<feature type="compositionally biased region" description="Low complexity" evidence="1">
    <location>
        <begin position="401"/>
        <end position="421"/>
    </location>
</feature>
<keyword evidence="2" id="KW-1133">Transmembrane helix</keyword>
<dbReference type="InterPro" id="IPR051143">
    <property type="entry name" value="TrkH_K-transport"/>
</dbReference>
<keyword evidence="2" id="KW-0812">Transmembrane</keyword>
<feature type="region of interest" description="Disordered" evidence="1">
    <location>
        <begin position="401"/>
        <end position="496"/>
    </location>
</feature>
<feature type="region of interest" description="Disordered" evidence="1">
    <location>
        <begin position="190"/>
        <end position="213"/>
    </location>
</feature>